<dbReference type="EMBL" id="CP138896">
    <property type="protein sequence ID" value="WPK25323.1"/>
    <property type="molecule type" value="Genomic_DNA"/>
</dbReference>
<dbReference type="AlphaFoldDB" id="A0AAX4H9Y1"/>
<evidence type="ECO:0000313" key="3">
    <source>
        <dbReference type="EMBL" id="WPK25323.1"/>
    </source>
</evidence>
<accession>A0AAX4H9Y1</accession>
<evidence type="ECO:0000313" key="4">
    <source>
        <dbReference type="Proteomes" id="UP001338582"/>
    </source>
</evidence>
<dbReference type="Proteomes" id="UP001338582">
    <property type="component" value="Chromosome 3"/>
</dbReference>
<feature type="signal peptide" evidence="2">
    <location>
        <begin position="1"/>
        <end position="19"/>
    </location>
</feature>
<gene>
    <name evidence="3" type="ORF">PUMCH_002634</name>
</gene>
<reference evidence="3 4" key="1">
    <citation type="submission" date="2023-10" db="EMBL/GenBank/DDBJ databases">
        <title>Draft Genome Sequence of Candida saopaulonensis from a very Premature Infant with Sepsis.</title>
        <authorList>
            <person name="Ning Y."/>
            <person name="Dai R."/>
            <person name="Xiao M."/>
            <person name="Xu Y."/>
            <person name="Yan Q."/>
            <person name="Zhang L."/>
        </authorList>
    </citation>
    <scope>NUCLEOTIDE SEQUENCE [LARGE SCALE GENOMIC DNA]</scope>
    <source>
        <strain evidence="3 4">19XY460</strain>
    </source>
</reference>
<organism evidence="3 4">
    <name type="scientific">Australozyma saopauloensis</name>
    <dbReference type="NCBI Taxonomy" id="291208"/>
    <lineage>
        <taxon>Eukaryota</taxon>
        <taxon>Fungi</taxon>
        <taxon>Dikarya</taxon>
        <taxon>Ascomycota</taxon>
        <taxon>Saccharomycotina</taxon>
        <taxon>Pichiomycetes</taxon>
        <taxon>Metschnikowiaceae</taxon>
        <taxon>Australozyma</taxon>
    </lineage>
</organism>
<protein>
    <submittedName>
        <fullName evidence="3">Uncharacterized protein</fullName>
    </submittedName>
</protein>
<keyword evidence="4" id="KW-1185">Reference proteome</keyword>
<keyword evidence="2" id="KW-0732">Signal</keyword>
<sequence>MKFTSVVLSSLLLSSLSNASSLPKDYEIVEVKDIEEAQKRYSSLLGKKYNQMVFRLLDSGTFLTRRVQEYWDVEETLQELQYGDTLSSDLRLQNLYKNSRLSMGLKKKFKDRPIPYVEFFYSDFAIERSNDLLPVSPCHSEILGEGSVVKVQLTEITRATPQGKIGVPNFLQLILSTGEADLEVERENLLMMSLKCNVDHGEVGQIFLSHTEFLYFNTWYRTVWFDPNTGTFTKPEDFQKRPRERMVMKYGIGEWYCVTSKLRPLKCQEVVTDITDPLDVPAKNPTIEDTTKDEEDEEKANHVEQCDDCKRPLLHPAKLPTIYNMSQYQALKKLKGFTAIWPKERTSNGLPKN</sequence>
<feature type="chain" id="PRO_5043410674" evidence="2">
    <location>
        <begin position="20"/>
        <end position="353"/>
    </location>
</feature>
<name>A0AAX4H9Y1_9ASCO</name>
<evidence type="ECO:0000256" key="2">
    <source>
        <dbReference type="SAM" id="SignalP"/>
    </source>
</evidence>
<dbReference type="RefSeq" id="XP_062877705.1">
    <property type="nucleotide sequence ID" value="XM_063021635.1"/>
</dbReference>
<feature type="region of interest" description="Disordered" evidence="1">
    <location>
        <begin position="281"/>
        <end position="302"/>
    </location>
</feature>
<dbReference type="KEGG" id="asau:88173698"/>
<evidence type="ECO:0000256" key="1">
    <source>
        <dbReference type="SAM" id="MobiDB-lite"/>
    </source>
</evidence>
<proteinExistence type="predicted"/>
<dbReference type="GeneID" id="88173698"/>